<comment type="caution">
    <text evidence="1">The sequence shown here is derived from an EMBL/GenBank/DDBJ whole genome shotgun (WGS) entry which is preliminary data.</text>
</comment>
<dbReference type="EMBL" id="JABSTQ010009799">
    <property type="protein sequence ID" value="KAG0425806.1"/>
    <property type="molecule type" value="Genomic_DNA"/>
</dbReference>
<evidence type="ECO:0000313" key="1">
    <source>
        <dbReference type="EMBL" id="KAG0425806.1"/>
    </source>
</evidence>
<gene>
    <name evidence="1" type="ORF">HPB47_027048</name>
</gene>
<protein>
    <submittedName>
        <fullName evidence="1">Uncharacterized protein</fullName>
    </submittedName>
</protein>
<keyword evidence="2" id="KW-1185">Reference proteome</keyword>
<organism evidence="1 2">
    <name type="scientific">Ixodes persulcatus</name>
    <name type="common">Taiga tick</name>
    <dbReference type="NCBI Taxonomy" id="34615"/>
    <lineage>
        <taxon>Eukaryota</taxon>
        <taxon>Metazoa</taxon>
        <taxon>Ecdysozoa</taxon>
        <taxon>Arthropoda</taxon>
        <taxon>Chelicerata</taxon>
        <taxon>Arachnida</taxon>
        <taxon>Acari</taxon>
        <taxon>Parasitiformes</taxon>
        <taxon>Ixodida</taxon>
        <taxon>Ixodoidea</taxon>
        <taxon>Ixodidae</taxon>
        <taxon>Ixodinae</taxon>
        <taxon>Ixodes</taxon>
    </lineage>
</organism>
<reference evidence="1 2" key="1">
    <citation type="journal article" date="2020" name="Cell">
        <title>Large-Scale Comparative Analyses of Tick Genomes Elucidate Their Genetic Diversity and Vector Capacities.</title>
        <authorList>
            <consortium name="Tick Genome and Microbiome Consortium (TIGMIC)"/>
            <person name="Jia N."/>
            <person name="Wang J."/>
            <person name="Shi W."/>
            <person name="Du L."/>
            <person name="Sun Y."/>
            <person name="Zhan W."/>
            <person name="Jiang J.F."/>
            <person name="Wang Q."/>
            <person name="Zhang B."/>
            <person name="Ji P."/>
            <person name="Bell-Sakyi L."/>
            <person name="Cui X.M."/>
            <person name="Yuan T.T."/>
            <person name="Jiang B.G."/>
            <person name="Yang W.F."/>
            <person name="Lam T.T."/>
            <person name="Chang Q.C."/>
            <person name="Ding S.J."/>
            <person name="Wang X.J."/>
            <person name="Zhu J.G."/>
            <person name="Ruan X.D."/>
            <person name="Zhao L."/>
            <person name="Wei J.T."/>
            <person name="Ye R.Z."/>
            <person name="Que T.C."/>
            <person name="Du C.H."/>
            <person name="Zhou Y.H."/>
            <person name="Cheng J.X."/>
            <person name="Dai P.F."/>
            <person name="Guo W.B."/>
            <person name="Han X.H."/>
            <person name="Huang E.J."/>
            <person name="Li L.F."/>
            <person name="Wei W."/>
            <person name="Gao Y.C."/>
            <person name="Liu J.Z."/>
            <person name="Shao H.Z."/>
            <person name="Wang X."/>
            <person name="Wang C.C."/>
            <person name="Yang T.C."/>
            <person name="Huo Q.B."/>
            <person name="Li W."/>
            <person name="Chen H.Y."/>
            <person name="Chen S.E."/>
            <person name="Zhou L.G."/>
            <person name="Ni X.B."/>
            <person name="Tian J.H."/>
            <person name="Sheng Y."/>
            <person name="Liu T."/>
            <person name="Pan Y.S."/>
            <person name="Xia L.Y."/>
            <person name="Li J."/>
            <person name="Zhao F."/>
            <person name="Cao W.C."/>
        </authorList>
    </citation>
    <scope>NUCLEOTIDE SEQUENCE [LARGE SCALE GENOMIC DNA]</scope>
    <source>
        <strain evidence="1">Iper-2018</strain>
    </source>
</reference>
<evidence type="ECO:0000313" key="2">
    <source>
        <dbReference type="Proteomes" id="UP000805193"/>
    </source>
</evidence>
<proteinExistence type="predicted"/>
<dbReference type="Proteomes" id="UP000805193">
    <property type="component" value="Unassembled WGS sequence"/>
</dbReference>
<name>A0AC60PZE7_IXOPE</name>
<accession>A0AC60PZE7</accession>
<sequence>MPVRCSSSSKRAEAGIEPRIPRFCSVEVAAQAGHQVVLVDVSQDLLEKSKGRIEESLKRVSKKKFADDKKAGEEFVQKAVSGISLSISPVEAVKNVDLVVEAIVENLDAKKKLFASLDKAAGPSTIFASNTSSLPISEIASSTSRKDRFGGLHFFNPVPVMKLLEVVRTPETSDDTIAKMQEWGAALGKTTVSCKDTPGFIVNRLLVPTMMEAVRMLERGDATARDIDTSMKLGAGHPMGPFELADYVGLDVTKFIIDGKLSETMSSSEEVSWISWFCGLRGNEFYCEMAFAFCYITLFPRFERNFGAPRRARASVEPLARPDGGRSAADPRVQARRDVTAGASVCAVHETVTFAKSENDELDDNPNQSDLIEQAAEMLYGLIHARYILTNRGIALMIEKYQNGDFGYCPRVYCESQQMLPIGLSDVPGEAMVKSYCPKCMDVYLPKSSRHHHTDGAYFGTGFPHMLFMVHPEYRPKRPTSQFVPRLYGFKIHPLAYQLQQQVAANFKAPIRGLGNYGNGKR</sequence>